<evidence type="ECO:0000259" key="1">
    <source>
        <dbReference type="PROSITE" id="PS50234"/>
    </source>
</evidence>
<dbReference type="AlphaFoldDB" id="A0AA88YGT5"/>
<organism evidence="2 3">
    <name type="scientific">Pinctada imbricata</name>
    <name type="common">Atlantic pearl-oyster</name>
    <name type="synonym">Pinctada martensii</name>
    <dbReference type="NCBI Taxonomy" id="66713"/>
    <lineage>
        <taxon>Eukaryota</taxon>
        <taxon>Metazoa</taxon>
        <taxon>Spiralia</taxon>
        <taxon>Lophotrochozoa</taxon>
        <taxon>Mollusca</taxon>
        <taxon>Bivalvia</taxon>
        <taxon>Autobranchia</taxon>
        <taxon>Pteriomorphia</taxon>
        <taxon>Pterioida</taxon>
        <taxon>Pterioidea</taxon>
        <taxon>Pteriidae</taxon>
        <taxon>Pinctada</taxon>
    </lineage>
</organism>
<reference evidence="2" key="1">
    <citation type="submission" date="2019-08" db="EMBL/GenBank/DDBJ databases">
        <title>The improved chromosome-level genome for the pearl oyster Pinctada fucata martensii using PacBio sequencing and Hi-C.</title>
        <authorList>
            <person name="Zheng Z."/>
        </authorList>
    </citation>
    <scope>NUCLEOTIDE SEQUENCE</scope>
    <source>
        <strain evidence="2">ZZ-2019</strain>
        <tissue evidence="2">Adductor muscle</tissue>
    </source>
</reference>
<evidence type="ECO:0000313" key="3">
    <source>
        <dbReference type="Proteomes" id="UP001186944"/>
    </source>
</evidence>
<dbReference type="InterPro" id="IPR002035">
    <property type="entry name" value="VWF_A"/>
</dbReference>
<keyword evidence="3" id="KW-1185">Reference proteome</keyword>
<feature type="domain" description="VWFA" evidence="1">
    <location>
        <begin position="17"/>
        <end position="152"/>
    </location>
</feature>
<dbReference type="PANTHER" id="PTHR10579">
    <property type="entry name" value="CALCIUM-ACTIVATED CHLORIDE CHANNEL REGULATOR"/>
    <property type="match status" value="1"/>
</dbReference>
<comment type="caution">
    <text evidence="2">The sequence shown here is derived from an EMBL/GenBank/DDBJ whole genome shotgun (WGS) entry which is preliminary data.</text>
</comment>
<dbReference type="EMBL" id="VSWD01000004">
    <property type="protein sequence ID" value="KAK3105206.1"/>
    <property type="molecule type" value="Genomic_DNA"/>
</dbReference>
<accession>A0AA88YGT5</accession>
<dbReference type="Pfam" id="PF00092">
    <property type="entry name" value="VWA"/>
    <property type="match status" value="1"/>
</dbReference>
<name>A0AA88YGT5_PINIB</name>
<dbReference type="InterPro" id="IPR051266">
    <property type="entry name" value="CLCR"/>
</dbReference>
<sequence length="445" mass="49404">MTAKDYILDGALNGTWMGIVEFNSKARILQNITKISSKSVRRELTRTLPTTARGRTSIGAGLLKGYQMIRDHGSVVAGARIMLVTDGKENEEPKMNDVCPILVSHEIVIDDVMVTDEADPNIEKMSSDTGGKSYFYTGFNNPTVMDTAFDSLVPDDELSVQIHTSAISIRKGEMENVSFYIDKSINRDLKIRLSLLGKNASVNILIRMPSGKTKQFQDRFSDMHTACIPLKGNNEPGEYLIKLSTNSSQNSSGEILITSKKREESFTLRRKREASMRESFDVVGWLSKNTFNLSEMQKISVHASVSMAYAPIIYGNVSAWIEDGRGKMFHLQMKDDGIGSDSEAKDGVYSASILAPRIMANGRHSVKIKASNLKAEAKILVRDRGRSSKGFKMFSSGALSTGPRKIRLLKNLKCFAEHFLLICGQISLHMSILKEISSYWDGEES</sequence>
<evidence type="ECO:0000313" key="2">
    <source>
        <dbReference type="EMBL" id="KAK3105206.1"/>
    </source>
</evidence>
<dbReference type="PANTHER" id="PTHR10579:SF177">
    <property type="entry name" value="CALCIUM-ACTIVATED CHLORIDE CHANNEL REGULATOR 4-LIKE PROTEIN"/>
    <property type="match status" value="1"/>
</dbReference>
<dbReference type="Proteomes" id="UP001186944">
    <property type="component" value="Unassembled WGS sequence"/>
</dbReference>
<dbReference type="CDD" id="cd00198">
    <property type="entry name" value="vWFA"/>
    <property type="match status" value="1"/>
</dbReference>
<dbReference type="SUPFAM" id="SSF53300">
    <property type="entry name" value="vWA-like"/>
    <property type="match status" value="1"/>
</dbReference>
<protein>
    <recommendedName>
        <fullName evidence="1">VWFA domain-containing protein</fullName>
    </recommendedName>
</protein>
<dbReference type="Gene3D" id="3.40.50.410">
    <property type="entry name" value="von Willebrand factor, type A domain"/>
    <property type="match status" value="1"/>
</dbReference>
<dbReference type="InterPro" id="IPR036465">
    <property type="entry name" value="vWFA_dom_sf"/>
</dbReference>
<proteinExistence type="predicted"/>
<dbReference type="PROSITE" id="PS50234">
    <property type="entry name" value="VWFA"/>
    <property type="match status" value="1"/>
</dbReference>
<gene>
    <name evidence="2" type="ORF">FSP39_019722</name>
</gene>